<dbReference type="Gene3D" id="2.60.40.3140">
    <property type="match status" value="1"/>
</dbReference>
<proteinExistence type="predicted"/>
<dbReference type="Pfam" id="PF01841">
    <property type="entry name" value="Transglut_core"/>
    <property type="match status" value="1"/>
</dbReference>
<gene>
    <name evidence="4" type="ordered locus">AciPR4_2895</name>
</gene>
<dbReference type="InterPro" id="IPR038765">
    <property type="entry name" value="Papain-like_cys_pep_sf"/>
</dbReference>
<dbReference type="eggNOG" id="COG0457">
    <property type="taxonomic scope" value="Bacteria"/>
</dbReference>
<feature type="region of interest" description="Disordered" evidence="1">
    <location>
        <begin position="660"/>
        <end position="687"/>
    </location>
</feature>
<dbReference type="eggNOG" id="COG1305">
    <property type="taxonomic scope" value="Bacteria"/>
</dbReference>
<dbReference type="InterPro" id="IPR024618">
    <property type="entry name" value="DUF3857"/>
</dbReference>
<dbReference type="Pfam" id="PF12969">
    <property type="entry name" value="DUF3857"/>
    <property type="match status" value="1"/>
</dbReference>
<evidence type="ECO:0000259" key="3">
    <source>
        <dbReference type="Pfam" id="PF12969"/>
    </source>
</evidence>
<dbReference type="Proteomes" id="UP000006844">
    <property type="component" value="Chromosome"/>
</dbReference>
<organism evidence="4 5">
    <name type="scientific">Terriglobus saanensis (strain ATCC BAA-1853 / DSM 23119 / SP1PR4)</name>
    <dbReference type="NCBI Taxonomy" id="401053"/>
    <lineage>
        <taxon>Bacteria</taxon>
        <taxon>Pseudomonadati</taxon>
        <taxon>Acidobacteriota</taxon>
        <taxon>Terriglobia</taxon>
        <taxon>Terriglobales</taxon>
        <taxon>Acidobacteriaceae</taxon>
        <taxon>Terriglobus</taxon>
    </lineage>
</organism>
<dbReference type="HOGENOM" id="CLU_283822_0_0_0"/>
<name>E8V4B0_TERSS</name>
<reference evidence="4 5" key="1">
    <citation type="journal article" date="2012" name="Stand. Genomic Sci.">
        <title>Complete genome sequence of Terriglobus saanensis type strain SP1PR4(T), an Acidobacteria from tundra soil.</title>
        <authorList>
            <person name="Rawat S.R."/>
            <person name="Mannisto M.K."/>
            <person name="Starovoytov V."/>
            <person name="Goodwin L."/>
            <person name="Nolan M."/>
            <person name="Hauser L."/>
            <person name="Land M."/>
            <person name="Davenport K.W."/>
            <person name="Woyke T."/>
            <person name="Haggblom M.M."/>
        </authorList>
    </citation>
    <scope>NUCLEOTIDE SEQUENCE</scope>
    <source>
        <strain evidence="5">ATCC BAA-1853 / DSM 23119 / SP1PR4</strain>
    </source>
</reference>
<feature type="domain" description="DUF3857" evidence="3">
    <location>
        <begin position="64"/>
        <end position="230"/>
    </location>
</feature>
<feature type="domain" description="Transglutaminase-like" evidence="2">
    <location>
        <begin position="290"/>
        <end position="363"/>
    </location>
</feature>
<keyword evidence="5" id="KW-1185">Reference proteome</keyword>
<dbReference type="AlphaFoldDB" id="E8V4B0"/>
<evidence type="ECO:0000259" key="2">
    <source>
        <dbReference type="Pfam" id="PF01841"/>
    </source>
</evidence>
<feature type="compositionally biased region" description="Polar residues" evidence="1">
    <location>
        <begin position="660"/>
        <end position="669"/>
    </location>
</feature>
<sequence length="1105" mass="121534">MYRIFEICYTRNTPMKLRLILLSAAIIATLPLPSRTQSPMYSIDPYRDEPFVFERYDTTTTMKADGTGDVVQHVIVRVQSDGVARQFSVLNLSYASANSTATMEFVRVHKPDGSTINTPVNEAMEMPAEVTREAPMYSDLKEKHLPVRSLASGDRLEYQFHTVLTKAQAPGQFWGAEHFLVQGGVVLEQSLTLAVPEKTYVQVWSPNHKTTPVRRDGMQVWTWTSSQIKASARDENGKMTAAEVKDPDEDADGRKLPSVAWTTFRSWAEVGDWYRSLAEQRLQPTASVRAKADELTKNAKTPQEQAEALYRFVATQIRYISLSFGVGRFQPHTPDEVLDHGYGDCKDKDTLLESLLRSKGMTTAPVLIGAGIAPVTEVPSPSVFNHAITTVELPDAAGKPEQVWLDSTAEVAPFRVLMPIIRDQQALVIPDKAPASLERTPANPPYTYHEEFVAVGTLDSDGLMKSHMVLTARSDSELDLRIMMQRLSPAQWDDAMQYLSGAMGFGGKVSGTDMRQADASAPVKITYDYSREKYAGWENKQSLPLFPVVELTLVSEEKAPEHDIDLGAPRTVEAHSTITLPAGYRAELPDAVHVSREFATYDKTYRLVDGKVIADRKLVVKVHKLPRDRWKDYLAFQKATLVNDGEPYLRLIPPDHLTINNEGAKSASTAPAKDAMPSADPSNPSDARQQLAEIAAMLQRRDIGGARSRLEALRKSSPDAPYVLGMLGLVKASDGDLDAAARDIEAEMKAHPDDDPSMVLGLAQEYSNKQRYSDAEALLGKYGGSNARVQQMRVFIYNKQGDYTHALGVLRDLQARQPEDRAVASQVASTLYELHRNEEAAMAAKKAMDGSDDPDVINNNVYVLSETKIDLPFAETQSRRSVELLEKMTASQVLEEANTKAFAASANLTASWDTLGYILLLEGKPKEAAPYLRAAWFSQENIIVGNHLAQTFEALDRNADALWMYRLSRQTEHAGDAKQDYAEVAAAIARLEKNGVKAASGESFPTSMQDFRSYHVKNSAGAEGGGTVRLQLNADGVAAAMLVSGDAKLRPLLDETKSLRLPGAEPAGSPARILRDAVVYCGKKSATCDFVLMLNSGIAVEGAAE</sequence>
<evidence type="ECO:0000313" key="5">
    <source>
        <dbReference type="Proteomes" id="UP000006844"/>
    </source>
</evidence>
<dbReference type="EMBL" id="CP002467">
    <property type="protein sequence ID" value="ADV83659.1"/>
    <property type="molecule type" value="Genomic_DNA"/>
</dbReference>
<protein>
    <submittedName>
        <fullName evidence="4">Transglutaminase domain-containing protein</fullName>
    </submittedName>
</protein>
<dbReference type="KEGG" id="tsa:AciPR4_2895"/>
<dbReference type="Gene3D" id="1.25.40.10">
    <property type="entry name" value="Tetratricopeptide repeat domain"/>
    <property type="match status" value="2"/>
</dbReference>
<dbReference type="Gene3D" id="2.60.120.1130">
    <property type="match status" value="1"/>
</dbReference>
<dbReference type="InterPro" id="IPR002931">
    <property type="entry name" value="Transglutaminase-like"/>
</dbReference>
<evidence type="ECO:0000256" key="1">
    <source>
        <dbReference type="SAM" id="MobiDB-lite"/>
    </source>
</evidence>
<dbReference type="SUPFAM" id="SSF48452">
    <property type="entry name" value="TPR-like"/>
    <property type="match status" value="1"/>
</dbReference>
<dbReference type="InterPro" id="IPR011990">
    <property type="entry name" value="TPR-like_helical_dom_sf"/>
</dbReference>
<evidence type="ECO:0000313" key="4">
    <source>
        <dbReference type="EMBL" id="ADV83659.1"/>
    </source>
</evidence>
<dbReference type="Gene3D" id="3.10.620.30">
    <property type="match status" value="1"/>
</dbReference>
<dbReference type="SUPFAM" id="SSF54001">
    <property type="entry name" value="Cysteine proteinases"/>
    <property type="match status" value="1"/>
</dbReference>
<accession>E8V4B0</accession>